<dbReference type="WBParaSite" id="PSU_v2.g3409.t1">
    <property type="protein sequence ID" value="PSU_v2.g3409.t1"/>
    <property type="gene ID" value="PSU_v2.g3409"/>
</dbReference>
<evidence type="ECO:0000313" key="2">
    <source>
        <dbReference type="WBParaSite" id="PSU_v2.g3409.t1"/>
    </source>
</evidence>
<dbReference type="AlphaFoldDB" id="A0A914YUR1"/>
<name>A0A914YUR1_9BILA</name>
<protein>
    <submittedName>
        <fullName evidence="2">Uncharacterized protein</fullName>
    </submittedName>
</protein>
<sequence length="302" mass="35237">MCTAISVVDAKSKIINGKIGWSGGPSIKQLFLLHPSIMYYIAKNPSTPEVYNKLIQSCKYFFEKMAIFVASDLYTTGMYEKTKICLYIDCRHHTKCCINVSLNKLSTKIWVTNILGLDKENILTFSSLIFPKLFRWNNIQLDGFSDNIMYDDFKKVASFLTDFSFWRSQIINNDGSVVMLDKILEITPNIKEFYFSFWDDISMINPATMKNICKLKNLQNVESFRLFHIPEVFNVDDLSTFVKNHQNTKIVFDFVGEISEEYKIQLDALIDTVIESEVHNCRIQYRGQNEEKYKIMNELYHL</sequence>
<dbReference type="Proteomes" id="UP000887577">
    <property type="component" value="Unplaced"/>
</dbReference>
<accession>A0A914YUR1</accession>
<evidence type="ECO:0000313" key="1">
    <source>
        <dbReference type="Proteomes" id="UP000887577"/>
    </source>
</evidence>
<proteinExistence type="predicted"/>
<organism evidence="1 2">
    <name type="scientific">Panagrolaimus superbus</name>
    <dbReference type="NCBI Taxonomy" id="310955"/>
    <lineage>
        <taxon>Eukaryota</taxon>
        <taxon>Metazoa</taxon>
        <taxon>Ecdysozoa</taxon>
        <taxon>Nematoda</taxon>
        <taxon>Chromadorea</taxon>
        <taxon>Rhabditida</taxon>
        <taxon>Tylenchina</taxon>
        <taxon>Panagrolaimomorpha</taxon>
        <taxon>Panagrolaimoidea</taxon>
        <taxon>Panagrolaimidae</taxon>
        <taxon>Panagrolaimus</taxon>
    </lineage>
</organism>
<reference evidence="2" key="1">
    <citation type="submission" date="2022-11" db="UniProtKB">
        <authorList>
            <consortium name="WormBaseParasite"/>
        </authorList>
    </citation>
    <scope>IDENTIFICATION</scope>
</reference>
<keyword evidence="1" id="KW-1185">Reference proteome</keyword>